<dbReference type="GO" id="GO:0006813">
    <property type="term" value="P:potassium ion transport"/>
    <property type="evidence" value="ECO:0007669"/>
    <property type="project" value="InterPro"/>
</dbReference>
<name>A0A2M8Q8P8_9CHLR</name>
<dbReference type="PANTHER" id="PTHR43833:SF11">
    <property type="entry name" value="VOLTAGE-GATED POTASSIUM CHANNEL KCH"/>
    <property type="match status" value="1"/>
</dbReference>
<comment type="caution">
    <text evidence="3">The sequence shown here is derived from an EMBL/GenBank/DDBJ whole genome shotgun (WGS) entry which is preliminary data.</text>
</comment>
<accession>A0A2M8Q8P8</accession>
<protein>
    <recommendedName>
        <fullName evidence="2">RCK C-terminal domain-containing protein</fullName>
    </recommendedName>
</protein>
<feature type="domain" description="RCK C-terminal" evidence="2">
    <location>
        <begin position="140"/>
        <end position="220"/>
    </location>
</feature>
<dbReference type="Gene3D" id="3.30.70.1450">
    <property type="entry name" value="Regulator of K+ conductance, C-terminal domain"/>
    <property type="match status" value="1"/>
</dbReference>
<feature type="region of interest" description="Disordered" evidence="1">
    <location>
        <begin position="1"/>
        <end position="48"/>
    </location>
</feature>
<dbReference type="GO" id="GO:0008324">
    <property type="term" value="F:monoatomic cation transmembrane transporter activity"/>
    <property type="evidence" value="ECO:0007669"/>
    <property type="project" value="InterPro"/>
</dbReference>
<dbReference type="Pfam" id="PF02254">
    <property type="entry name" value="TrkA_N"/>
    <property type="match status" value="1"/>
</dbReference>
<evidence type="ECO:0000259" key="2">
    <source>
        <dbReference type="PROSITE" id="PS51202"/>
    </source>
</evidence>
<dbReference type="AlphaFoldDB" id="A0A2M8Q8P8"/>
<dbReference type="InterPro" id="IPR006037">
    <property type="entry name" value="RCK_C"/>
</dbReference>
<reference evidence="3 4" key="1">
    <citation type="submission" date="2017-11" db="EMBL/GenBank/DDBJ databases">
        <title>Evolution of Phototrophy in the Chloroflexi Phylum Driven by Horizontal Gene Transfer.</title>
        <authorList>
            <person name="Ward L.M."/>
            <person name="Hemp J."/>
            <person name="Shih P.M."/>
            <person name="Mcglynn S.E."/>
            <person name="Fischer W."/>
        </authorList>
    </citation>
    <scope>NUCLEOTIDE SEQUENCE [LARGE SCALE GENOMIC DNA]</scope>
    <source>
        <strain evidence="3">JP3_7</strain>
    </source>
</reference>
<dbReference type="InterPro" id="IPR036721">
    <property type="entry name" value="RCK_C_sf"/>
</dbReference>
<dbReference type="InterPro" id="IPR036291">
    <property type="entry name" value="NAD(P)-bd_dom_sf"/>
</dbReference>
<dbReference type="PROSITE" id="PS51202">
    <property type="entry name" value="RCK_C"/>
    <property type="match status" value="1"/>
</dbReference>
<evidence type="ECO:0000313" key="4">
    <source>
        <dbReference type="Proteomes" id="UP000230790"/>
    </source>
</evidence>
<sequence length="220" mass="23417">PGRLLGPGDHGSEQQDSGQACGQQPDGRFFGGRRAGAPGGAALGPPGSFRFGDARRKQTLIEAGVERASAIVACTSDELTNLDIGLDARELNPNIKVVLRMFDAKLAQNVSKGFNIKTVFSVSALAAPAFAAAATRTRVDYSFKLEGQLLNVSTVTFESTSPFIGKTLEQIENELQCAIIGAWSGNGIQMRPARDHVVQPGERYYVVGDLKAVRALNEGR</sequence>
<evidence type="ECO:0000256" key="1">
    <source>
        <dbReference type="SAM" id="MobiDB-lite"/>
    </source>
</evidence>
<dbReference type="SUPFAM" id="SSF116726">
    <property type="entry name" value="TrkA C-terminal domain-like"/>
    <property type="match status" value="1"/>
</dbReference>
<dbReference type="Proteomes" id="UP000230790">
    <property type="component" value="Unassembled WGS sequence"/>
</dbReference>
<dbReference type="InterPro" id="IPR050721">
    <property type="entry name" value="Trk_Ktr_HKT_K-transport"/>
</dbReference>
<dbReference type="InterPro" id="IPR003148">
    <property type="entry name" value="RCK_N"/>
</dbReference>
<feature type="non-terminal residue" evidence="3">
    <location>
        <position position="1"/>
    </location>
</feature>
<dbReference type="Gene3D" id="3.40.50.720">
    <property type="entry name" value="NAD(P)-binding Rossmann-like Domain"/>
    <property type="match status" value="1"/>
</dbReference>
<dbReference type="EMBL" id="PGTN01000405">
    <property type="protein sequence ID" value="PJF46173.1"/>
    <property type="molecule type" value="Genomic_DNA"/>
</dbReference>
<dbReference type="Pfam" id="PF02080">
    <property type="entry name" value="TrkA_C"/>
    <property type="match status" value="1"/>
</dbReference>
<evidence type="ECO:0000313" key="3">
    <source>
        <dbReference type="EMBL" id="PJF46173.1"/>
    </source>
</evidence>
<dbReference type="PANTHER" id="PTHR43833">
    <property type="entry name" value="POTASSIUM CHANNEL PROTEIN 2-RELATED-RELATED"/>
    <property type="match status" value="1"/>
</dbReference>
<organism evidence="3 4">
    <name type="scientific">Candidatus Thermofonsia Clade 3 bacterium</name>
    <dbReference type="NCBI Taxonomy" id="2364212"/>
    <lineage>
        <taxon>Bacteria</taxon>
        <taxon>Bacillati</taxon>
        <taxon>Chloroflexota</taxon>
        <taxon>Candidatus Thermofontia</taxon>
        <taxon>Candidatus Thermofonsia Clade 3</taxon>
    </lineage>
</organism>
<gene>
    <name evidence="3" type="ORF">CUN48_15145</name>
</gene>
<feature type="compositionally biased region" description="Gly residues" evidence="1">
    <location>
        <begin position="29"/>
        <end position="42"/>
    </location>
</feature>
<dbReference type="SUPFAM" id="SSF51735">
    <property type="entry name" value="NAD(P)-binding Rossmann-fold domains"/>
    <property type="match status" value="1"/>
</dbReference>
<proteinExistence type="predicted"/>